<dbReference type="SUPFAM" id="SSF82649">
    <property type="entry name" value="SufE/NifU"/>
    <property type="match status" value="1"/>
</dbReference>
<dbReference type="RefSeq" id="WP_138363523.1">
    <property type="nucleotide sequence ID" value="NZ_VCEJ01000002.1"/>
</dbReference>
<name>A0A5R9L187_9BACT</name>
<dbReference type="PANTHER" id="PTHR43597">
    <property type="entry name" value="SULFUR ACCEPTOR PROTEIN CSDE"/>
    <property type="match status" value="1"/>
</dbReference>
<sequence length="142" mass="15935">MTINEIQDELISDFELFDEQLDKTQYIIDLGKKLPPIDEKYKTDEYLIHGCQSKVWLAAEFRDGRLYFLGDGEPTAQIAKGLISILIKILSGQKPEDIANADLYIMERVGMGALVTSRRSGGLAAMIQKMKGFGTVYSQLEV</sequence>
<dbReference type="Gene3D" id="3.90.1010.10">
    <property type="match status" value="1"/>
</dbReference>
<protein>
    <submittedName>
        <fullName evidence="3">SufE family protein</fullName>
    </submittedName>
</protein>
<dbReference type="OrthoDB" id="9799320at2"/>
<feature type="domain" description="Fe-S metabolism associated" evidence="2">
    <location>
        <begin position="12"/>
        <end position="131"/>
    </location>
</feature>
<evidence type="ECO:0000256" key="1">
    <source>
        <dbReference type="ARBA" id="ARBA00010282"/>
    </source>
</evidence>
<evidence type="ECO:0000313" key="3">
    <source>
        <dbReference type="EMBL" id="TLV02314.1"/>
    </source>
</evidence>
<dbReference type="Proteomes" id="UP000306402">
    <property type="component" value="Unassembled WGS sequence"/>
</dbReference>
<proteinExistence type="inferred from homology"/>
<reference evidence="3 4" key="1">
    <citation type="submission" date="2019-05" db="EMBL/GenBank/DDBJ databases">
        <authorList>
            <person name="Qu J.-H."/>
        </authorList>
    </citation>
    <scope>NUCLEOTIDE SEQUENCE [LARGE SCALE GENOMIC DNA]</scope>
    <source>
        <strain evidence="3 4">T17</strain>
    </source>
</reference>
<comment type="caution">
    <text evidence="3">The sequence shown here is derived from an EMBL/GenBank/DDBJ whole genome shotgun (WGS) entry which is preliminary data.</text>
</comment>
<comment type="similarity">
    <text evidence="1">Belongs to the SufE family.</text>
</comment>
<dbReference type="InterPro" id="IPR003808">
    <property type="entry name" value="Fe-S_metab-assoc_dom"/>
</dbReference>
<evidence type="ECO:0000259" key="2">
    <source>
        <dbReference type="Pfam" id="PF02657"/>
    </source>
</evidence>
<dbReference type="AlphaFoldDB" id="A0A5R9L187"/>
<dbReference type="PANTHER" id="PTHR43597:SF5">
    <property type="entry name" value="SUFE-LIKE PROTEIN 2, CHLOROPLASTIC"/>
    <property type="match status" value="1"/>
</dbReference>
<gene>
    <name evidence="3" type="ORF">FEN17_01350</name>
</gene>
<dbReference type="EMBL" id="VCEJ01000002">
    <property type="protein sequence ID" value="TLV02314.1"/>
    <property type="molecule type" value="Genomic_DNA"/>
</dbReference>
<evidence type="ECO:0000313" key="4">
    <source>
        <dbReference type="Proteomes" id="UP000306402"/>
    </source>
</evidence>
<dbReference type="Pfam" id="PF02657">
    <property type="entry name" value="SufE"/>
    <property type="match status" value="1"/>
</dbReference>
<keyword evidence="4" id="KW-1185">Reference proteome</keyword>
<organism evidence="3 4">
    <name type="scientific">Dyadobacter luticola</name>
    <dbReference type="NCBI Taxonomy" id="1979387"/>
    <lineage>
        <taxon>Bacteria</taxon>
        <taxon>Pseudomonadati</taxon>
        <taxon>Bacteroidota</taxon>
        <taxon>Cytophagia</taxon>
        <taxon>Cytophagales</taxon>
        <taxon>Spirosomataceae</taxon>
        <taxon>Dyadobacter</taxon>
    </lineage>
</organism>
<accession>A0A5R9L187</accession>